<feature type="non-terminal residue" evidence="1">
    <location>
        <position position="65"/>
    </location>
</feature>
<comment type="caution">
    <text evidence="1">The sequence shown here is derived from an EMBL/GenBank/DDBJ whole genome shotgun (WGS) entry which is preliminary data.</text>
</comment>
<dbReference type="Proteomes" id="UP000265520">
    <property type="component" value="Unassembled WGS sequence"/>
</dbReference>
<dbReference type="AlphaFoldDB" id="A0A392VAG9"/>
<evidence type="ECO:0000313" key="2">
    <source>
        <dbReference type="Proteomes" id="UP000265520"/>
    </source>
</evidence>
<proteinExistence type="predicted"/>
<name>A0A392VAG9_9FABA</name>
<dbReference type="EMBL" id="LXQA011112672">
    <property type="protein sequence ID" value="MCI85316.1"/>
    <property type="molecule type" value="Genomic_DNA"/>
</dbReference>
<keyword evidence="2" id="KW-1185">Reference proteome</keyword>
<protein>
    <submittedName>
        <fullName evidence="1">Uncharacterized protein</fullName>
    </submittedName>
</protein>
<organism evidence="1 2">
    <name type="scientific">Trifolium medium</name>
    <dbReference type="NCBI Taxonomy" id="97028"/>
    <lineage>
        <taxon>Eukaryota</taxon>
        <taxon>Viridiplantae</taxon>
        <taxon>Streptophyta</taxon>
        <taxon>Embryophyta</taxon>
        <taxon>Tracheophyta</taxon>
        <taxon>Spermatophyta</taxon>
        <taxon>Magnoliopsida</taxon>
        <taxon>eudicotyledons</taxon>
        <taxon>Gunneridae</taxon>
        <taxon>Pentapetalae</taxon>
        <taxon>rosids</taxon>
        <taxon>fabids</taxon>
        <taxon>Fabales</taxon>
        <taxon>Fabaceae</taxon>
        <taxon>Papilionoideae</taxon>
        <taxon>50 kb inversion clade</taxon>
        <taxon>NPAAA clade</taxon>
        <taxon>Hologalegina</taxon>
        <taxon>IRL clade</taxon>
        <taxon>Trifolieae</taxon>
        <taxon>Trifolium</taxon>
    </lineage>
</organism>
<accession>A0A392VAG9</accession>
<sequence>MGLNKFSGTVIKSVLAGLEITISREHLAKLLGVEDSGKKIFEFKSNIYYRQSIKKELYNADQVVG</sequence>
<evidence type="ECO:0000313" key="1">
    <source>
        <dbReference type="EMBL" id="MCI85316.1"/>
    </source>
</evidence>
<reference evidence="1 2" key="1">
    <citation type="journal article" date="2018" name="Front. Plant Sci.">
        <title>Red Clover (Trifolium pratense) and Zigzag Clover (T. medium) - A Picture of Genomic Similarities and Differences.</title>
        <authorList>
            <person name="Dluhosova J."/>
            <person name="Istvanek J."/>
            <person name="Nedelnik J."/>
            <person name="Repkova J."/>
        </authorList>
    </citation>
    <scope>NUCLEOTIDE SEQUENCE [LARGE SCALE GENOMIC DNA]</scope>
    <source>
        <strain evidence="2">cv. 10/8</strain>
        <tissue evidence="1">Leaf</tissue>
    </source>
</reference>